<dbReference type="RefSeq" id="WP_147923210.1">
    <property type="nucleotide sequence ID" value="NZ_VRTY01000084.1"/>
</dbReference>
<dbReference type="InterPro" id="IPR013249">
    <property type="entry name" value="RNA_pol_sigma70_r4_t2"/>
</dbReference>
<dbReference type="InterPro" id="IPR007627">
    <property type="entry name" value="RNA_pol_sigma70_r2"/>
</dbReference>
<sequence length="185" mass="21530">MEQEEQELLIKIRLGEEAAFEKLFHTYYPALCLYAQKLLGDLDKAREVVQDVFVRLYEQREALPAITSVKPYLYKSVHNTCLNLLKQTAVHQDHQQHLLYQSPISETSDAVEQAELEARLGEAIQQLPEQCRRIFEMNRFDGKKNKEIAEELQLSVRTVETQISKALKLLRTELADFFLLLLLLL</sequence>
<evidence type="ECO:0000256" key="1">
    <source>
        <dbReference type="ARBA" id="ARBA00010641"/>
    </source>
</evidence>
<name>A0A5C8J9X6_9BACT</name>
<feature type="domain" description="HTH luxR-type" evidence="5">
    <location>
        <begin position="124"/>
        <end position="178"/>
    </location>
</feature>
<organism evidence="6 7">
    <name type="scientific">Pontibacter qinzhouensis</name>
    <dbReference type="NCBI Taxonomy" id="2603253"/>
    <lineage>
        <taxon>Bacteria</taxon>
        <taxon>Pseudomonadati</taxon>
        <taxon>Bacteroidota</taxon>
        <taxon>Cytophagia</taxon>
        <taxon>Cytophagales</taxon>
        <taxon>Hymenobacteraceae</taxon>
        <taxon>Pontibacter</taxon>
    </lineage>
</organism>
<dbReference type="GO" id="GO:0016987">
    <property type="term" value="F:sigma factor activity"/>
    <property type="evidence" value="ECO:0007669"/>
    <property type="project" value="UniProtKB-KW"/>
</dbReference>
<keyword evidence="3" id="KW-0731">Sigma factor</keyword>
<proteinExistence type="inferred from homology"/>
<dbReference type="EMBL" id="VRTY01000084">
    <property type="protein sequence ID" value="TXK33866.1"/>
    <property type="molecule type" value="Genomic_DNA"/>
</dbReference>
<evidence type="ECO:0000313" key="6">
    <source>
        <dbReference type="EMBL" id="TXK33866.1"/>
    </source>
</evidence>
<dbReference type="InterPro" id="IPR000792">
    <property type="entry name" value="Tscrpt_reg_LuxR_C"/>
</dbReference>
<comment type="similarity">
    <text evidence="1">Belongs to the sigma-70 factor family. ECF subfamily.</text>
</comment>
<dbReference type="InterPro" id="IPR014327">
    <property type="entry name" value="RNA_pol_sigma70_bacteroid"/>
</dbReference>
<gene>
    <name evidence="6" type="ORF">FVR03_18265</name>
</gene>
<dbReference type="GO" id="GO:0003677">
    <property type="term" value="F:DNA binding"/>
    <property type="evidence" value="ECO:0007669"/>
    <property type="project" value="InterPro"/>
</dbReference>
<evidence type="ECO:0000256" key="3">
    <source>
        <dbReference type="ARBA" id="ARBA00023082"/>
    </source>
</evidence>
<evidence type="ECO:0000256" key="2">
    <source>
        <dbReference type="ARBA" id="ARBA00023015"/>
    </source>
</evidence>
<dbReference type="PANTHER" id="PTHR43133">
    <property type="entry name" value="RNA POLYMERASE ECF-TYPE SIGMA FACTO"/>
    <property type="match status" value="1"/>
</dbReference>
<protein>
    <submittedName>
        <fullName evidence="6">RNA polymerase sigma-70 factor</fullName>
    </submittedName>
</protein>
<evidence type="ECO:0000256" key="4">
    <source>
        <dbReference type="ARBA" id="ARBA00023163"/>
    </source>
</evidence>
<dbReference type="Pfam" id="PF08281">
    <property type="entry name" value="Sigma70_r4_2"/>
    <property type="match status" value="1"/>
</dbReference>
<dbReference type="Pfam" id="PF04542">
    <property type="entry name" value="Sigma70_r2"/>
    <property type="match status" value="1"/>
</dbReference>
<dbReference type="AlphaFoldDB" id="A0A5C8J9X6"/>
<dbReference type="PANTHER" id="PTHR43133:SF46">
    <property type="entry name" value="RNA POLYMERASE SIGMA-70 FACTOR ECF SUBFAMILY"/>
    <property type="match status" value="1"/>
</dbReference>
<dbReference type="NCBIfam" id="TIGR02985">
    <property type="entry name" value="Sig70_bacteroi1"/>
    <property type="match status" value="1"/>
</dbReference>
<dbReference type="SUPFAM" id="SSF88946">
    <property type="entry name" value="Sigma2 domain of RNA polymerase sigma factors"/>
    <property type="match status" value="1"/>
</dbReference>
<dbReference type="NCBIfam" id="TIGR02937">
    <property type="entry name" value="sigma70-ECF"/>
    <property type="match status" value="1"/>
</dbReference>
<dbReference type="InterPro" id="IPR014284">
    <property type="entry name" value="RNA_pol_sigma-70_dom"/>
</dbReference>
<evidence type="ECO:0000259" key="5">
    <source>
        <dbReference type="SMART" id="SM00421"/>
    </source>
</evidence>
<dbReference type="Gene3D" id="1.10.1740.10">
    <property type="match status" value="1"/>
</dbReference>
<keyword evidence="2" id="KW-0805">Transcription regulation</keyword>
<dbReference type="InterPro" id="IPR036388">
    <property type="entry name" value="WH-like_DNA-bd_sf"/>
</dbReference>
<dbReference type="GO" id="GO:0006352">
    <property type="term" value="P:DNA-templated transcription initiation"/>
    <property type="evidence" value="ECO:0007669"/>
    <property type="project" value="InterPro"/>
</dbReference>
<dbReference type="OrthoDB" id="1524077at2"/>
<dbReference type="CDD" id="cd06171">
    <property type="entry name" value="Sigma70_r4"/>
    <property type="match status" value="1"/>
</dbReference>
<comment type="caution">
    <text evidence="6">The sequence shown here is derived from an EMBL/GenBank/DDBJ whole genome shotgun (WGS) entry which is preliminary data.</text>
</comment>
<dbReference type="InterPro" id="IPR013324">
    <property type="entry name" value="RNA_pol_sigma_r3/r4-like"/>
</dbReference>
<dbReference type="SUPFAM" id="SSF88659">
    <property type="entry name" value="Sigma3 and sigma4 domains of RNA polymerase sigma factors"/>
    <property type="match status" value="1"/>
</dbReference>
<evidence type="ECO:0000313" key="7">
    <source>
        <dbReference type="Proteomes" id="UP000321926"/>
    </source>
</evidence>
<accession>A0A5C8J9X6</accession>
<keyword evidence="4" id="KW-0804">Transcription</keyword>
<dbReference type="Gene3D" id="1.10.10.10">
    <property type="entry name" value="Winged helix-like DNA-binding domain superfamily/Winged helix DNA-binding domain"/>
    <property type="match status" value="1"/>
</dbReference>
<dbReference type="InterPro" id="IPR013325">
    <property type="entry name" value="RNA_pol_sigma_r2"/>
</dbReference>
<keyword evidence="7" id="KW-1185">Reference proteome</keyword>
<dbReference type="SMART" id="SM00421">
    <property type="entry name" value="HTH_LUXR"/>
    <property type="match status" value="1"/>
</dbReference>
<dbReference type="Proteomes" id="UP000321926">
    <property type="component" value="Unassembled WGS sequence"/>
</dbReference>
<dbReference type="InterPro" id="IPR039425">
    <property type="entry name" value="RNA_pol_sigma-70-like"/>
</dbReference>
<reference evidence="6 7" key="1">
    <citation type="submission" date="2019-08" db="EMBL/GenBank/DDBJ databases">
        <authorList>
            <person name="Shi S."/>
        </authorList>
    </citation>
    <scope>NUCLEOTIDE SEQUENCE [LARGE SCALE GENOMIC DNA]</scope>
    <source>
        <strain evidence="6 7">GY10130</strain>
    </source>
</reference>